<feature type="region of interest" description="Disordered" evidence="8">
    <location>
        <begin position="49"/>
        <end position="76"/>
    </location>
</feature>
<reference evidence="10" key="1">
    <citation type="submission" date="2025-08" db="UniProtKB">
        <authorList>
            <consortium name="RefSeq"/>
        </authorList>
    </citation>
    <scope>IDENTIFICATION</scope>
    <source>
        <tissue evidence="10">Whole organism</tissue>
    </source>
</reference>
<keyword evidence="5 7" id="KW-0508">mRNA splicing</keyword>
<evidence type="ECO:0000256" key="4">
    <source>
        <dbReference type="ARBA" id="ARBA00022728"/>
    </source>
</evidence>
<dbReference type="RefSeq" id="XP_018015544.1">
    <property type="nucleotide sequence ID" value="XM_018160055.2"/>
</dbReference>
<dbReference type="InterPro" id="IPR013260">
    <property type="entry name" value="mRNA_splic_SYF2"/>
</dbReference>
<comment type="function">
    <text evidence="7">Involved in pre-mRNA splicing.</text>
</comment>
<protein>
    <recommendedName>
        <fullName evidence="7">Pre-mRNA-splicing factor SYF2</fullName>
    </recommendedName>
</protein>
<keyword evidence="3 7" id="KW-0507">mRNA processing</keyword>
<sequence length="229" mass="27119">MSVAGPSSSGSSEKIMEFKDRLAILRAKRTEAKALNKSEVLEEDRIKNLPKNHTLKQQRLQKELEEEQLKQRMKEEGADYDRERLLTVGADDAERWERKKRKKNPDVGFSSYEDATFRQYNRLSKGIKMDNDRYEREKQVMGEEAFYASRGTINIGLHKDTPDDIENMVQDLEKQVAKRDKYSRRRMYDDDNDINYINERNMKFNKKLERFYGAYTEEIKQNLERGTAV</sequence>
<organism evidence="9 10">
    <name type="scientific">Hyalella azteca</name>
    <name type="common">Amphipod</name>
    <dbReference type="NCBI Taxonomy" id="294128"/>
    <lineage>
        <taxon>Eukaryota</taxon>
        <taxon>Metazoa</taxon>
        <taxon>Ecdysozoa</taxon>
        <taxon>Arthropoda</taxon>
        <taxon>Crustacea</taxon>
        <taxon>Multicrustacea</taxon>
        <taxon>Malacostraca</taxon>
        <taxon>Eumalacostraca</taxon>
        <taxon>Peracarida</taxon>
        <taxon>Amphipoda</taxon>
        <taxon>Senticaudata</taxon>
        <taxon>Talitrida</taxon>
        <taxon>Talitroidea</taxon>
        <taxon>Hyalellidae</taxon>
        <taxon>Hyalella</taxon>
    </lineage>
</organism>
<evidence type="ECO:0000256" key="8">
    <source>
        <dbReference type="SAM" id="MobiDB-lite"/>
    </source>
</evidence>
<dbReference type="GO" id="GO:0000974">
    <property type="term" value="C:Prp19 complex"/>
    <property type="evidence" value="ECO:0007669"/>
    <property type="project" value="TreeGrafter"/>
</dbReference>
<dbReference type="KEGG" id="hazt:108672408"/>
<comment type="similarity">
    <text evidence="2 7">Belongs to the SYF2 family.</text>
</comment>
<dbReference type="GO" id="GO:0071014">
    <property type="term" value="C:post-mRNA release spliceosomal complex"/>
    <property type="evidence" value="ECO:0007669"/>
    <property type="project" value="TreeGrafter"/>
</dbReference>
<dbReference type="OMA" id="RRRMHND"/>
<feature type="compositionally biased region" description="Basic and acidic residues" evidence="8">
    <location>
        <begin position="60"/>
        <end position="76"/>
    </location>
</feature>
<dbReference type="PANTHER" id="PTHR13264">
    <property type="entry name" value="GCIP-INTERACTING PROTEIN P29"/>
    <property type="match status" value="1"/>
</dbReference>
<name>A0A8B7NPA4_HYAAZ</name>
<dbReference type="GO" id="GO:0000398">
    <property type="term" value="P:mRNA splicing, via spliceosome"/>
    <property type="evidence" value="ECO:0007669"/>
    <property type="project" value="UniProtKB-UniRule"/>
</dbReference>
<evidence type="ECO:0000256" key="2">
    <source>
        <dbReference type="ARBA" id="ARBA00010028"/>
    </source>
</evidence>
<dbReference type="Proteomes" id="UP000694843">
    <property type="component" value="Unplaced"/>
</dbReference>
<dbReference type="GeneID" id="108672408"/>
<keyword evidence="4 7" id="KW-0747">Spliceosome</keyword>
<comment type="subcellular location">
    <subcellularLocation>
        <location evidence="1 7">Nucleus</location>
    </subcellularLocation>
</comment>
<keyword evidence="9" id="KW-1185">Reference proteome</keyword>
<dbReference type="AlphaFoldDB" id="A0A8B7NPA4"/>
<comment type="subunit">
    <text evidence="7">May be part of a spliceosome complex.</text>
</comment>
<dbReference type="GO" id="GO:0071013">
    <property type="term" value="C:catalytic step 2 spliceosome"/>
    <property type="evidence" value="ECO:0007669"/>
    <property type="project" value="TreeGrafter"/>
</dbReference>
<accession>A0A8B7NPA4</accession>
<evidence type="ECO:0000256" key="1">
    <source>
        <dbReference type="ARBA" id="ARBA00004123"/>
    </source>
</evidence>
<dbReference type="Pfam" id="PF08231">
    <property type="entry name" value="SYF2"/>
    <property type="match status" value="1"/>
</dbReference>
<evidence type="ECO:0000313" key="10">
    <source>
        <dbReference type="RefSeq" id="XP_018015544.1"/>
    </source>
</evidence>
<evidence type="ECO:0000256" key="5">
    <source>
        <dbReference type="ARBA" id="ARBA00023187"/>
    </source>
</evidence>
<evidence type="ECO:0000313" key="9">
    <source>
        <dbReference type="Proteomes" id="UP000694843"/>
    </source>
</evidence>
<dbReference type="PANTHER" id="PTHR13264:SF5">
    <property type="entry name" value="PRE-MRNA-SPLICING FACTOR SYF2"/>
    <property type="match status" value="1"/>
</dbReference>
<dbReference type="OrthoDB" id="199717at2759"/>
<evidence type="ECO:0000256" key="3">
    <source>
        <dbReference type="ARBA" id="ARBA00022664"/>
    </source>
</evidence>
<evidence type="ECO:0000256" key="6">
    <source>
        <dbReference type="ARBA" id="ARBA00023242"/>
    </source>
</evidence>
<keyword evidence="6 7" id="KW-0539">Nucleus</keyword>
<gene>
    <name evidence="10" type="primary">LOC108672408</name>
</gene>
<evidence type="ECO:0000256" key="7">
    <source>
        <dbReference type="RuleBase" id="RU367148"/>
    </source>
</evidence>
<proteinExistence type="inferred from homology"/>